<dbReference type="SMART" id="SM00220">
    <property type="entry name" value="S_TKc"/>
    <property type="match status" value="1"/>
</dbReference>
<dbReference type="Pfam" id="PF13809">
    <property type="entry name" value="Tubulin_2"/>
    <property type="match status" value="1"/>
</dbReference>
<dbReference type="InterPro" id="IPR045269">
    <property type="entry name" value="Atg1-like"/>
</dbReference>
<dbReference type="InterPro" id="IPR025904">
    <property type="entry name" value="Tubulin-like"/>
</dbReference>
<dbReference type="Gene3D" id="1.10.510.10">
    <property type="entry name" value="Transferase(Phosphotransferase) domain 1"/>
    <property type="match status" value="1"/>
</dbReference>
<accession>A0A6C2YN88</accession>
<keyword evidence="3" id="KW-0418">Kinase</keyword>
<feature type="domain" description="Protein kinase" evidence="2">
    <location>
        <begin position="15"/>
        <end position="278"/>
    </location>
</feature>
<organism evidence="3">
    <name type="scientific">Tuwongella immobilis</name>
    <dbReference type="NCBI Taxonomy" id="692036"/>
    <lineage>
        <taxon>Bacteria</taxon>
        <taxon>Pseudomonadati</taxon>
        <taxon>Planctomycetota</taxon>
        <taxon>Planctomycetia</taxon>
        <taxon>Gemmatales</taxon>
        <taxon>Gemmataceae</taxon>
        <taxon>Tuwongella</taxon>
    </lineage>
</organism>
<protein>
    <recommendedName>
        <fullName evidence="2">Protein kinase domain-containing protein</fullName>
    </recommendedName>
</protein>
<dbReference type="InterPro" id="IPR011009">
    <property type="entry name" value="Kinase-like_dom_sf"/>
</dbReference>
<dbReference type="EMBL" id="LR586016">
    <property type="protein sequence ID" value="VIP02751.1"/>
    <property type="molecule type" value="Genomic_DNA"/>
</dbReference>
<dbReference type="KEGG" id="tim:GMBLW1_12090"/>
<keyword evidence="3" id="KW-0808">Transferase</keyword>
<dbReference type="RefSeq" id="WP_162657891.1">
    <property type="nucleotide sequence ID" value="NZ_LR593887.1"/>
</dbReference>
<dbReference type="PROSITE" id="PS50011">
    <property type="entry name" value="PROTEIN_KINASE_DOM"/>
    <property type="match status" value="1"/>
</dbReference>
<dbReference type="SUPFAM" id="SSF56112">
    <property type="entry name" value="Protein kinase-like (PK-like)"/>
    <property type="match status" value="1"/>
</dbReference>
<dbReference type="CDD" id="cd14014">
    <property type="entry name" value="STKc_PknB_like"/>
    <property type="match status" value="1"/>
</dbReference>
<dbReference type="SUPFAM" id="SSF52490">
    <property type="entry name" value="Tubulin nucleotide-binding domain-like"/>
    <property type="match status" value="1"/>
</dbReference>
<dbReference type="PROSITE" id="PS00108">
    <property type="entry name" value="PROTEIN_KINASE_ST"/>
    <property type="match status" value="1"/>
</dbReference>
<feature type="region of interest" description="Disordered" evidence="1">
    <location>
        <begin position="274"/>
        <end position="313"/>
    </location>
</feature>
<proteinExistence type="predicted"/>
<dbReference type="InterPro" id="IPR008271">
    <property type="entry name" value="Ser/Thr_kinase_AS"/>
</dbReference>
<name>A0A6C2YN88_9BACT</name>
<keyword evidence="4" id="KW-1185">Reference proteome</keyword>
<reference evidence="3" key="1">
    <citation type="submission" date="2019-04" db="EMBL/GenBank/DDBJ databases">
        <authorList>
            <consortium name="Science for Life Laboratories"/>
        </authorList>
    </citation>
    <scope>NUCLEOTIDE SEQUENCE</scope>
    <source>
        <strain evidence="3">MBLW1</strain>
    </source>
</reference>
<dbReference type="InterPro" id="IPR036525">
    <property type="entry name" value="Tubulin/FtsZ_GTPase_sf"/>
</dbReference>
<dbReference type="EMBL" id="LR593887">
    <property type="protein sequence ID" value="VTS02342.1"/>
    <property type="molecule type" value="Genomic_DNA"/>
</dbReference>
<dbReference type="PANTHER" id="PTHR24348">
    <property type="entry name" value="SERINE/THREONINE-PROTEIN KINASE UNC-51-RELATED"/>
    <property type="match status" value="1"/>
</dbReference>
<evidence type="ECO:0000256" key="1">
    <source>
        <dbReference type="SAM" id="MobiDB-lite"/>
    </source>
</evidence>
<dbReference type="Pfam" id="PF00069">
    <property type="entry name" value="Pkinase"/>
    <property type="match status" value="1"/>
</dbReference>
<dbReference type="Proteomes" id="UP000464378">
    <property type="component" value="Chromosome"/>
</dbReference>
<evidence type="ECO:0000313" key="3">
    <source>
        <dbReference type="EMBL" id="VIP02751.1"/>
    </source>
</evidence>
<dbReference type="GO" id="GO:0005737">
    <property type="term" value="C:cytoplasm"/>
    <property type="evidence" value="ECO:0007669"/>
    <property type="project" value="TreeGrafter"/>
</dbReference>
<evidence type="ECO:0000313" key="4">
    <source>
        <dbReference type="Proteomes" id="UP000464378"/>
    </source>
</evidence>
<dbReference type="AlphaFoldDB" id="A0A6C2YN88"/>
<dbReference type="Gene3D" id="3.40.50.1440">
    <property type="entry name" value="Tubulin/FtsZ, GTPase domain"/>
    <property type="match status" value="1"/>
</dbReference>
<sequence>MPPLIEAHAEPIPGYRLIERLGMGGFGEVWKASAPGGLLKAIKIIHGDLRTSDPDESRHATQELRALKRVQAVRHPYLLSLERYDIIDGKLLIVMELADCNLWDRFRQYRNQGLAGIPRDELLRYMEETAEVLDMMNSQHQLQHLDIKPQNLFLIYNHIKVADFGLVKDLEGMRAAVTGGVTPVYAAPETFDGVVTRFCDQYSLAIVFQELLTGQRPFNGSSMQQLLMQHLQGTPNLAPAPASDRPALARALAKKPEDRFPSCLALVQALQQGDRPPVPRVALPDSSATNPSDAAASGAGPTLAPGATIPPRDAHAASGLAAVPNSLDRSQMRLPYQQPMDTPVTQMRVRREELVDRSQFTVAQPARVAPPEIKGEGSLRPALLIGAGQCGLETLTRFRRGIAERFGAFEKAEQLRLLFIDTDPDTLQTSTLPTMPTPLHPDEVMPARLNRPGHYLKPRRNGRSLIEGWFDPQMLYRIPRNPVTQGIRAMGRLALCDHYRVVASRMVSQLEGCTHPDTLARADRHLQIGLRTNRPRVYVIASLGGGTGSGMFVDLAYIARHKLKSLGYTNPEVIGVLYLPPVEHSPHRQSVMANCYAALTELNHYCQAGTNFQSSYDDRDGNVDDPEPPFREILLFGLPPTAPGANAPPAGIFSQVSDYLCRELTSPFGRSIEFARAKHSSDDVYPVPIRTFGSASFSWPRRQLISQAANAVCGQFLQQWTNVENPRMAQAVESWVKELWKSAEFGPEKVIQRLQQIAEHQLGQPADAWFAAQAEPFVPRGWMGQGIDPHQLWDTLNRLQQIVGMPDEIGLQRQSGQFEHLLTEAADYLIREYTEQVKRVPLALVDQPDYRLIGGEQSIHALHSLFQQTVTQYEPLISELNRKANESFYLISETVLGERKRRTSQSEIAEAVKQFPRWRYQSLLLRQVCRIYSSLRAQLSDQLRELNFARKRLEELGQYFQSQKHPWRRDGDTYLLPAGISTMDQAVKSIVNSLSPDDFRILDRQLQSQIETEFVNLSHLCLTSRNLGGDLQTVLLDQARTFLNSRLGEADVVEMFLNRYPTQEHVNAALGQAYQSAAPELGRSRRSQRELDLLGIANGPYAERVRLMAQHALPQVELDLADARGEILFHRENLDQTLIDLPHLGPVVINAYQAAIHTAQYTPHTRTDVAEWIDIEAS</sequence>
<evidence type="ECO:0000259" key="2">
    <source>
        <dbReference type="PROSITE" id="PS50011"/>
    </source>
</evidence>
<dbReference type="GO" id="GO:0005524">
    <property type="term" value="F:ATP binding"/>
    <property type="evidence" value="ECO:0007669"/>
    <property type="project" value="InterPro"/>
</dbReference>
<gene>
    <name evidence="3" type="ORF">GMBLW1_12090</name>
</gene>
<dbReference type="GO" id="GO:0004674">
    <property type="term" value="F:protein serine/threonine kinase activity"/>
    <property type="evidence" value="ECO:0007669"/>
    <property type="project" value="UniProtKB-KW"/>
</dbReference>
<dbReference type="InterPro" id="IPR000719">
    <property type="entry name" value="Prot_kinase_dom"/>
</dbReference>
<keyword evidence="3" id="KW-0723">Serine/threonine-protein kinase</keyword>
<dbReference type="PANTHER" id="PTHR24348:SF68">
    <property type="entry name" value="SERINE_THREONINE-PROTEIN KINASE ATG1C"/>
    <property type="match status" value="1"/>
</dbReference>
<dbReference type="InParanoid" id="A0A6C2YN88"/>